<dbReference type="Pfam" id="PF00743">
    <property type="entry name" value="FMO-like"/>
    <property type="match status" value="1"/>
</dbReference>
<evidence type="ECO:0000256" key="5">
    <source>
        <dbReference type="ARBA" id="ARBA00022827"/>
    </source>
</evidence>
<dbReference type="AlphaFoldDB" id="A0A5J4Z901"/>
<evidence type="ECO:0000256" key="2">
    <source>
        <dbReference type="ARBA" id="ARBA00004814"/>
    </source>
</evidence>
<sequence length="266" mass="29540">MSDDIEVYVSDFLVLATGENDEPYVPPLPGLSSFHGETIHSREYKSAKRYKDKRVLVVGKGNSGMEIAYDLSNFGAKASIVIRSPFHVMTKEMIYLGMLLLKNMPTQMVDNIIDSIASHVYGDLSKYGIQRPDKGPFYHKIEAGRSPVIDVGTIGKIKAEEIQVFPAITSITEKKVVFETGAKQEFDVIIFATGYKTIAKNWLKDYKFILNSDGTPKKSSLNHWKGENGLYCAGFSRMGLAGISKDAKDIAKDIKTIISSKVEKLN</sequence>
<protein>
    <recommendedName>
        <fullName evidence="10">Flavin-containing monooxygenase</fullName>
        <ecNumber evidence="10">1.-.-.-</ecNumber>
    </recommendedName>
</protein>
<dbReference type="InterPro" id="IPR036188">
    <property type="entry name" value="FAD/NAD-bd_sf"/>
</dbReference>
<name>A0A5J4Z901_9ASTE</name>
<keyword evidence="8" id="KW-0073">Auxin biosynthesis</keyword>
<dbReference type="GO" id="GO:0050660">
    <property type="term" value="F:flavin adenine dinucleotide binding"/>
    <property type="evidence" value="ECO:0007669"/>
    <property type="project" value="InterPro"/>
</dbReference>
<dbReference type="EC" id="1.-.-.-" evidence="10"/>
<accession>A0A5J4Z901</accession>
<dbReference type="OrthoDB" id="1291882at2759"/>
<gene>
    <name evidence="11" type="ORF">F0562_018382</name>
</gene>
<dbReference type="PANTHER" id="PTHR43539:SF77">
    <property type="entry name" value="DISULFIDE OXIDOREDUCTASE_MONOOXYGENASE_OXIDOREDUCTASE"/>
    <property type="match status" value="1"/>
</dbReference>
<keyword evidence="7 10" id="KW-0560">Oxidoreductase</keyword>
<evidence type="ECO:0000313" key="11">
    <source>
        <dbReference type="EMBL" id="KAA8515203.1"/>
    </source>
</evidence>
<keyword evidence="6" id="KW-0521">NADP</keyword>
<evidence type="ECO:0000313" key="12">
    <source>
        <dbReference type="Proteomes" id="UP000325577"/>
    </source>
</evidence>
<evidence type="ECO:0000256" key="1">
    <source>
        <dbReference type="ARBA" id="ARBA00001974"/>
    </source>
</evidence>
<evidence type="ECO:0000256" key="9">
    <source>
        <dbReference type="ARBA" id="ARBA00047707"/>
    </source>
</evidence>
<keyword evidence="10" id="KW-0503">Monooxygenase</keyword>
<proteinExistence type="inferred from homology"/>
<evidence type="ECO:0000256" key="3">
    <source>
        <dbReference type="ARBA" id="ARBA00009183"/>
    </source>
</evidence>
<reference evidence="11 12" key="1">
    <citation type="submission" date="2019-09" db="EMBL/GenBank/DDBJ databases">
        <title>A chromosome-level genome assembly of the Chinese tupelo Nyssa sinensis.</title>
        <authorList>
            <person name="Yang X."/>
            <person name="Kang M."/>
            <person name="Yang Y."/>
            <person name="Xiong H."/>
            <person name="Wang M."/>
            <person name="Zhang Z."/>
            <person name="Wang Z."/>
            <person name="Wu H."/>
            <person name="Ma T."/>
            <person name="Liu J."/>
            <person name="Xi Z."/>
        </authorList>
    </citation>
    <scope>NUCLEOTIDE SEQUENCE [LARGE SCALE GENOMIC DNA]</scope>
    <source>
        <strain evidence="11">J267</strain>
        <tissue evidence="11">Leaf</tissue>
    </source>
</reference>
<dbReference type="PRINTS" id="PR00469">
    <property type="entry name" value="PNDRDTASEII"/>
</dbReference>
<comment type="cofactor">
    <cofactor evidence="1 10">
        <name>FAD</name>
        <dbReference type="ChEBI" id="CHEBI:57692"/>
    </cofactor>
</comment>
<organism evidence="11 12">
    <name type="scientific">Nyssa sinensis</name>
    <dbReference type="NCBI Taxonomy" id="561372"/>
    <lineage>
        <taxon>Eukaryota</taxon>
        <taxon>Viridiplantae</taxon>
        <taxon>Streptophyta</taxon>
        <taxon>Embryophyta</taxon>
        <taxon>Tracheophyta</taxon>
        <taxon>Spermatophyta</taxon>
        <taxon>Magnoliopsida</taxon>
        <taxon>eudicotyledons</taxon>
        <taxon>Gunneridae</taxon>
        <taxon>Pentapetalae</taxon>
        <taxon>asterids</taxon>
        <taxon>Cornales</taxon>
        <taxon>Nyssaceae</taxon>
        <taxon>Nyssa</taxon>
    </lineage>
</organism>
<dbReference type="GO" id="GO:0004499">
    <property type="term" value="F:N,N-dimethylaniline monooxygenase activity"/>
    <property type="evidence" value="ECO:0007669"/>
    <property type="project" value="InterPro"/>
</dbReference>
<dbReference type="Gene3D" id="3.50.50.60">
    <property type="entry name" value="FAD/NAD(P)-binding domain"/>
    <property type="match status" value="1"/>
</dbReference>
<dbReference type="InterPro" id="IPR020946">
    <property type="entry name" value="Flavin_mOase-like"/>
</dbReference>
<dbReference type="SUPFAM" id="SSF51905">
    <property type="entry name" value="FAD/NAD(P)-binding domain"/>
    <property type="match status" value="1"/>
</dbReference>
<keyword evidence="4 10" id="KW-0285">Flavoprotein</keyword>
<dbReference type="GO" id="GO:0103075">
    <property type="term" value="F:indole-3-pyruvate monooxygenase activity"/>
    <property type="evidence" value="ECO:0007669"/>
    <property type="project" value="UniProtKB-EC"/>
</dbReference>
<dbReference type="InterPro" id="IPR050982">
    <property type="entry name" value="Auxin_biosynth/cation_transpt"/>
</dbReference>
<dbReference type="GO" id="GO:0050661">
    <property type="term" value="F:NADP binding"/>
    <property type="evidence" value="ECO:0007669"/>
    <property type="project" value="InterPro"/>
</dbReference>
<evidence type="ECO:0000256" key="6">
    <source>
        <dbReference type="ARBA" id="ARBA00022857"/>
    </source>
</evidence>
<keyword evidence="5 10" id="KW-0274">FAD</keyword>
<keyword evidence="12" id="KW-1185">Reference proteome</keyword>
<evidence type="ECO:0000256" key="4">
    <source>
        <dbReference type="ARBA" id="ARBA00022630"/>
    </source>
</evidence>
<dbReference type="PANTHER" id="PTHR43539">
    <property type="entry name" value="FLAVIN-BINDING MONOOXYGENASE-LIKE PROTEIN (AFU_ORTHOLOGUE AFUA_4G09220)"/>
    <property type="match status" value="1"/>
</dbReference>
<dbReference type="EMBL" id="CM018052">
    <property type="protein sequence ID" value="KAA8515203.1"/>
    <property type="molecule type" value="Genomic_DNA"/>
</dbReference>
<dbReference type="GO" id="GO:0009851">
    <property type="term" value="P:auxin biosynthetic process"/>
    <property type="evidence" value="ECO:0007669"/>
    <property type="project" value="UniProtKB-KW"/>
</dbReference>
<comment type="pathway">
    <text evidence="2">Plant hormone metabolism; auxin biosynthesis.</text>
</comment>
<dbReference type="Proteomes" id="UP000325577">
    <property type="component" value="Linkage Group LG9"/>
</dbReference>
<evidence type="ECO:0000256" key="7">
    <source>
        <dbReference type="ARBA" id="ARBA00023002"/>
    </source>
</evidence>
<evidence type="ECO:0000256" key="8">
    <source>
        <dbReference type="ARBA" id="ARBA00023070"/>
    </source>
</evidence>
<comment type="similarity">
    <text evidence="3 10">Belongs to the FMO family.</text>
</comment>
<evidence type="ECO:0000256" key="10">
    <source>
        <dbReference type="RuleBase" id="RU361177"/>
    </source>
</evidence>
<comment type="catalytic activity">
    <reaction evidence="9">
        <text>indole-3-pyruvate + NADPH + O2 + H(+) = (indol-3-yl)acetate + CO2 + NADP(+) + H2O</text>
        <dbReference type="Rhea" id="RHEA:34331"/>
        <dbReference type="ChEBI" id="CHEBI:15377"/>
        <dbReference type="ChEBI" id="CHEBI:15378"/>
        <dbReference type="ChEBI" id="CHEBI:15379"/>
        <dbReference type="ChEBI" id="CHEBI:16526"/>
        <dbReference type="ChEBI" id="CHEBI:17640"/>
        <dbReference type="ChEBI" id="CHEBI:30854"/>
        <dbReference type="ChEBI" id="CHEBI:57783"/>
        <dbReference type="ChEBI" id="CHEBI:58349"/>
        <dbReference type="EC" id="1.14.13.168"/>
    </reaction>
</comment>